<sequence length="231" mass="24842">MKFLPRITQTKTWLTVFLIMSLTTICSAQDVKPEKTKKGKPYTLKIRKGDYWIGGGLGLSGSVAPLGQYIGTAANLSIKGGYHIIDKLSVGITITGAISITDKKANGVYTRGISVLAGPLVQYMIPLTKTLYLAPTAAVTYGPIDIKSMTSAAGAPEQYVKVKGNAFCQILGVGPFFEVIPGRASFGAHLLYSFLQQTTNVYANDGTLIPNTKIKDNKSGPGMIMEFKLHF</sequence>
<name>A0A6N8JL27_9BACT</name>
<gene>
    <name evidence="2" type="ORF">GO495_30050</name>
</gene>
<dbReference type="OrthoDB" id="644441at2"/>
<accession>A0A6N8JL27</accession>
<dbReference type="AlphaFoldDB" id="A0A6N8JL27"/>
<keyword evidence="1" id="KW-0732">Signal</keyword>
<dbReference type="RefSeq" id="WP_157303660.1">
    <property type="nucleotide sequence ID" value="NZ_BAAAZB010000005.1"/>
</dbReference>
<organism evidence="2 3">
    <name type="scientific">Chitinophaga oryziterrae</name>
    <dbReference type="NCBI Taxonomy" id="1031224"/>
    <lineage>
        <taxon>Bacteria</taxon>
        <taxon>Pseudomonadati</taxon>
        <taxon>Bacteroidota</taxon>
        <taxon>Chitinophagia</taxon>
        <taxon>Chitinophagales</taxon>
        <taxon>Chitinophagaceae</taxon>
        <taxon>Chitinophaga</taxon>
    </lineage>
</organism>
<keyword evidence="3" id="KW-1185">Reference proteome</keyword>
<proteinExistence type="predicted"/>
<reference evidence="2 3" key="1">
    <citation type="submission" date="2019-12" db="EMBL/GenBank/DDBJ databases">
        <title>The draft genomic sequence of strain Chitinophaga oryziterrae JCM 16595.</title>
        <authorList>
            <person name="Zhang X."/>
        </authorList>
    </citation>
    <scope>NUCLEOTIDE SEQUENCE [LARGE SCALE GENOMIC DNA]</scope>
    <source>
        <strain evidence="2 3">JCM 16595</strain>
    </source>
</reference>
<evidence type="ECO:0000313" key="2">
    <source>
        <dbReference type="EMBL" id="MVT44872.1"/>
    </source>
</evidence>
<evidence type="ECO:0000256" key="1">
    <source>
        <dbReference type="SAM" id="SignalP"/>
    </source>
</evidence>
<dbReference type="Proteomes" id="UP000468388">
    <property type="component" value="Unassembled WGS sequence"/>
</dbReference>
<dbReference type="EMBL" id="WRXO01000013">
    <property type="protein sequence ID" value="MVT44872.1"/>
    <property type="molecule type" value="Genomic_DNA"/>
</dbReference>
<feature type="signal peptide" evidence="1">
    <location>
        <begin position="1"/>
        <end position="28"/>
    </location>
</feature>
<evidence type="ECO:0000313" key="3">
    <source>
        <dbReference type="Proteomes" id="UP000468388"/>
    </source>
</evidence>
<evidence type="ECO:0008006" key="4">
    <source>
        <dbReference type="Google" id="ProtNLM"/>
    </source>
</evidence>
<feature type="chain" id="PRO_5026870506" description="Outer membrane beta-barrel protein" evidence="1">
    <location>
        <begin position="29"/>
        <end position="231"/>
    </location>
</feature>
<comment type="caution">
    <text evidence="2">The sequence shown here is derived from an EMBL/GenBank/DDBJ whole genome shotgun (WGS) entry which is preliminary data.</text>
</comment>
<protein>
    <recommendedName>
        <fullName evidence="4">Outer membrane beta-barrel protein</fullName>
    </recommendedName>
</protein>